<dbReference type="SUPFAM" id="SSF52540">
    <property type="entry name" value="P-loop containing nucleoside triphosphate hydrolases"/>
    <property type="match status" value="1"/>
</dbReference>
<keyword evidence="2" id="KW-0067">ATP-binding</keyword>
<dbReference type="PROSITE" id="PS00675">
    <property type="entry name" value="SIGMA54_INTERACT_1"/>
    <property type="match status" value="1"/>
</dbReference>
<dbReference type="PANTHER" id="PTHR32071">
    <property type="entry name" value="TRANSCRIPTIONAL REGULATORY PROTEIN"/>
    <property type="match status" value="1"/>
</dbReference>
<dbReference type="SMART" id="SM00448">
    <property type="entry name" value="REC"/>
    <property type="match status" value="1"/>
</dbReference>
<dbReference type="PROSITE" id="PS50110">
    <property type="entry name" value="RESPONSE_REGULATORY"/>
    <property type="match status" value="1"/>
</dbReference>
<sequence length="465" mass="52713">MQNKILIIDDDELVCQSLKKILIKLGYLTDYITDAQYALDKTEQFDPDLILLDIYLTTMNGLDLLKEIHSKHFNIPVIMITAFADVNIAVKAMKLGATEFLLKPIDIDQLKITIDKALTTKNLKAEVERLSEIVKEDILTKEYFGKSSKIQKIVNAVEKLAKSPDTTILIEGESGTGKEMIAKFIHQNSPRKNGPFIRINCSAIPRELAESELFGHEKGAFTGAVQKTKMGKFELASGGTILLDEIAELSPEMQAKLLRVLQEKKYFRLGGEKEIEVDVRVLAATNKKLEDEVKKGNFREDLFYRLNVGQVTVPPLRERKEDIPFLAYSFLQEFAKKFDKQIKGFDTGALEILTEYPWKGNIRELRNVIERVTLLLEEDEVKEKHLHFLKSGVSEAAVSDDKFVLKIPAKGIAIDVVLKKLIEDTLRITNGNQVRAAKILGLSRSKLRYRMEQLGIEVTKNIQHN</sequence>
<comment type="caution">
    <text evidence="8">The sequence shown here is derived from an EMBL/GenBank/DDBJ whole genome shotgun (WGS) entry which is preliminary data.</text>
</comment>
<feature type="modified residue" description="4-aspartylphosphate" evidence="5">
    <location>
        <position position="53"/>
    </location>
</feature>
<dbReference type="InterPro" id="IPR025662">
    <property type="entry name" value="Sigma_54_int_dom_ATP-bd_1"/>
</dbReference>
<keyword evidence="5" id="KW-0597">Phosphoprotein</keyword>
<keyword evidence="3" id="KW-0805">Transcription regulation</keyword>
<accession>A0A7V2ZI20</accession>
<reference evidence="8" key="1">
    <citation type="journal article" date="2020" name="mSystems">
        <title>Genome- and Community-Level Interaction Insights into Carbon Utilization and Element Cycling Functions of Hydrothermarchaeota in Hydrothermal Sediment.</title>
        <authorList>
            <person name="Zhou Z."/>
            <person name="Liu Y."/>
            <person name="Xu W."/>
            <person name="Pan J."/>
            <person name="Luo Z.H."/>
            <person name="Li M."/>
        </authorList>
    </citation>
    <scope>NUCLEOTIDE SEQUENCE [LARGE SCALE GENOMIC DNA]</scope>
    <source>
        <strain evidence="8">SpSt-479</strain>
    </source>
</reference>
<evidence type="ECO:0000259" key="7">
    <source>
        <dbReference type="PROSITE" id="PS50110"/>
    </source>
</evidence>
<dbReference type="GO" id="GO:0006355">
    <property type="term" value="P:regulation of DNA-templated transcription"/>
    <property type="evidence" value="ECO:0007669"/>
    <property type="project" value="InterPro"/>
</dbReference>
<proteinExistence type="predicted"/>
<evidence type="ECO:0000256" key="3">
    <source>
        <dbReference type="ARBA" id="ARBA00023015"/>
    </source>
</evidence>
<evidence type="ECO:0000256" key="1">
    <source>
        <dbReference type="ARBA" id="ARBA00022741"/>
    </source>
</evidence>
<dbReference type="InterPro" id="IPR009057">
    <property type="entry name" value="Homeodomain-like_sf"/>
</dbReference>
<dbReference type="InterPro" id="IPR011006">
    <property type="entry name" value="CheY-like_superfamily"/>
</dbReference>
<dbReference type="FunFam" id="3.40.50.300:FF:000006">
    <property type="entry name" value="DNA-binding transcriptional regulator NtrC"/>
    <property type="match status" value="1"/>
</dbReference>
<dbReference type="InterPro" id="IPR058031">
    <property type="entry name" value="AAA_lid_NorR"/>
</dbReference>
<dbReference type="CDD" id="cd00009">
    <property type="entry name" value="AAA"/>
    <property type="match status" value="1"/>
</dbReference>
<dbReference type="GO" id="GO:0043565">
    <property type="term" value="F:sequence-specific DNA binding"/>
    <property type="evidence" value="ECO:0007669"/>
    <property type="project" value="InterPro"/>
</dbReference>
<keyword evidence="4" id="KW-0804">Transcription</keyword>
<dbReference type="GO" id="GO:0005524">
    <property type="term" value="F:ATP binding"/>
    <property type="evidence" value="ECO:0007669"/>
    <property type="project" value="UniProtKB-KW"/>
</dbReference>
<evidence type="ECO:0000256" key="4">
    <source>
        <dbReference type="ARBA" id="ARBA00023163"/>
    </source>
</evidence>
<dbReference type="InterPro" id="IPR002078">
    <property type="entry name" value="Sigma_54_int"/>
</dbReference>
<evidence type="ECO:0000259" key="6">
    <source>
        <dbReference type="PROSITE" id="PS50045"/>
    </source>
</evidence>
<dbReference type="SUPFAM" id="SSF46689">
    <property type="entry name" value="Homeodomain-like"/>
    <property type="match status" value="1"/>
</dbReference>
<protein>
    <submittedName>
        <fullName evidence="8">Sigma-54-dependent Fis family transcriptional regulator</fullName>
    </submittedName>
</protein>
<dbReference type="InterPro" id="IPR001789">
    <property type="entry name" value="Sig_transdc_resp-reg_receiver"/>
</dbReference>
<dbReference type="Pfam" id="PF00072">
    <property type="entry name" value="Response_reg"/>
    <property type="match status" value="1"/>
</dbReference>
<dbReference type="GO" id="GO:0000160">
    <property type="term" value="P:phosphorelay signal transduction system"/>
    <property type="evidence" value="ECO:0007669"/>
    <property type="project" value="InterPro"/>
</dbReference>
<organism evidence="8">
    <name type="scientific">Ignavibacterium album</name>
    <dbReference type="NCBI Taxonomy" id="591197"/>
    <lineage>
        <taxon>Bacteria</taxon>
        <taxon>Pseudomonadati</taxon>
        <taxon>Ignavibacteriota</taxon>
        <taxon>Ignavibacteria</taxon>
        <taxon>Ignavibacteriales</taxon>
        <taxon>Ignavibacteriaceae</taxon>
        <taxon>Ignavibacterium</taxon>
    </lineage>
</organism>
<dbReference type="InterPro" id="IPR003593">
    <property type="entry name" value="AAA+_ATPase"/>
</dbReference>
<dbReference type="Gene3D" id="1.10.8.60">
    <property type="match status" value="1"/>
</dbReference>
<dbReference type="Gene3D" id="3.40.50.300">
    <property type="entry name" value="P-loop containing nucleotide triphosphate hydrolases"/>
    <property type="match status" value="1"/>
</dbReference>
<dbReference type="Gene3D" id="1.10.10.60">
    <property type="entry name" value="Homeodomain-like"/>
    <property type="match status" value="1"/>
</dbReference>
<name>A0A7V2ZI20_9BACT</name>
<feature type="domain" description="Sigma-54 factor interaction" evidence="6">
    <location>
        <begin position="143"/>
        <end position="374"/>
    </location>
</feature>
<dbReference type="PANTHER" id="PTHR32071:SF57">
    <property type="entry name" value="C4-DICARBOXYLATE TRANSPORT TRANSCRIPTIONAL REGULATORY PROTEIN DCTD"/>
    <property type="match status" value="1"/>
</dbReference>
<evidence type="ECO:0000313" key="8">
    <source>
        <dbReference type="EMBL" id="HFI90389.1"/>
    </source>
</evidence>
<dbReference type="InterPro" id="IPR025943">
    <property type="entry name" value="Sigma_54_int_dom_ATP-bd_2"/>
</dbReference>
<dbReference type="PROSITE" id="PS50045">
    <property type="entry name" value="SIGMA54_INTERACT_4"/>
    <property type="match status" value="1"/>
</dbReference>
<dbReference type="EMBL" id="DSUJ01000008">
    <property type="protein sequence ID" value="HFI90389.1"/>
    <property type="molecule type" value="Genomic_DNA"/>
</dbReference>
<dbReference type="Pfam" id="PF02954">
    <property type="entry name" value="HTH_8"/>
    <property type="match status" value="1"/>
</dbReference>
<evidence type="ECO:0000256" key="5">
    <source>
        <dbReference type="PROSITE-ProRule" id="PRU00169"/>
    </source>
</evidence>
<dbReference type="AlphaFoldDB" id="A0A7V2ZI20"/>
<dbReference type="Gene3D" id="3.40.50.2300">
    <property type="match status" value="1"/>
</dbReference>
<dbReference type="InterPro" id="IPR027417">
    <property type="entry name" value="P-loop_NTPase"/>
</dbReference>
<dbReference type="PRINTS" id="PR01590">
    <property type="entry name" value="HTHFIS"/>
</dbReference>
<dbReference type="SUPFAM" id="SSF52172">
    <property type="entry name" value="CheY-like"/>
    <property type="match status" value="1"/>
</dbReference>
<feature type="domain" description="Response regulatory" evidence="7">
    <location>
        <begin position="4"/>
        <end position="118"/>
    </location>
</feature>
<keyword evidence="1" id="KW-0547">Nucleotide-binding</keyword>
<dbReference type="Pfam" id="PF25601">
    <property type="entry name" value="AAA_lid_14"/>
    <property type="match status" value="1"/>
</dbReference>
<evidence type="ECO:0000256" key="2">
    <source>
        <dbReference type="ARBA" id="ARBA00022840"/>
    </source>
</evidence>
<dbReference type="Pfam" id="PF00158">
    <property type="entry name" value="Sigma54_activat"/>
    <property type="match status" value="1"/>
</dbReference>
<dbReference type="PROSITE" id="PS00676">
    <property type="entry name" value="SIGMA54_INTERACT_2"/>
    <property type="match status" value="1"/>
</dbReference>
<dbReference type="SMART" id="SM00382">
    <property type="entry name" value="AAA"/>
    <property type="match status" value="1"/>
</dbReference>
<dbReference type="InterPro" id="IPR002197">
    <property type="entry name" value="HTH_Fis"/>
</dbReference>
<gene>
    <name evidence="8" type="ORF">ENS31_02535</name>
</gene>